<dbReference type="EMBL" id="CP023445">
    <property type="protein sequence ID" value="ATE54306.1"/>
    <property type="molecule type" value="Genomic_DNA"/>
</dbReference>
<proteinExistence type="predicted"/>
<accession>A0A290Z5M6</accession>
<name>A0A290Z5M6_9PSEU</name>
<dbReference type="GO" id="GO:0016740">
    <property type="term" value="F:transferase activity"/>
    <property type="evidence" value="ECO:0007669"/>
    <property type="project" value="UniProtKB-KW"/>
</dbReference>
<reference evidence="1" key="1">
    <citation type="submission" date="2017-09" db="EMBL/GenBank/DDBJ databases">
        <title>Complete Genome Sequence of ansamitocin-producing Bacterium Actinosynnema pretiosum X47.</title>
        <authorList>
            <person name="Cao G."/>
            <person name="Zong G."/>
            <person name="Zhong C."/>
            <person name="Fu J."/>
        </authorList>
    </citation>
    <scope>NUCLEOTIDE SEQUENCE [LARGE SCALE GENOMIC DNA]</scope>
    <source>
        <strain evidence="1">X47</strain>
    </source>
</reference>
<protein>
    <submittedName>
        <fullName evidence="1">GCN5 family acetyltransferase</fullName>
    </submittedName>
</protein>
<organism evidence="1 2">
    <name type="scientific">Actinosynnema pretiosum</name>
    <dbReference type="NCBI Taxonomy" id="42197"/>
    <lineage>
        <taxon>Bacteria</taxon>
        <taxon>Bacillati</taxon>
        <taxon>Actinomycetota</taxon>
        <taxon>Actinomycetes</taxon>
        <taxon>Pseudonocardiales</taxon>
        <taxon>Pseudonocardiaceae</taxon>
        <taxon>Actinosynnema</taxon>
    </lineage>
</organism>
<gene>
    <name evidence="1" type="ORF">CNX65_14225</name>
</gene>
<evidence type="ECO:0000313" key="2">
    <source>
        <dbReference type="Proteomes" id="UP000218505"/>
    </source>
</evidence>
<dbReference type="InterPro" id="IPR016181">
    <property type="entry name" value="Acyl_CoA_acyltransferase"/>
</dbReference>
<dbReference type="AlphaFoldDB" id="A0A290Z5M6"/>
<keyword evidence="2" id="KW-1185">Reference proteome</keyword>
<dbReference type="Gene3D" id="3.40.630.30">
    <property type="match status" value="1"/>
</dbReference>
<dbReference type="KEGG" id="apre:CNX65_14225"/>
<dbReference type="RefSeq" id="WP_096493325.1">
    <property type="nucleotide sequence ID" value="NZ_CP023445.1"/>
</dbReference>
<dbReference type="CDD" id="cd04301">
    <property type="entry name" value="NAT_SF"/>
    <property type="match status" value="1"/>
</dbReference>
<dbReference type="Proteomes" id="UP000218505">
    <property type="component" value="Chromosome"/>
</dbReference>
<evidence type="ECO:0000313" key="1">
    <source>
        <dbReference type="EMBL" id="ATE54306.1"/>
    </source>
</evidence>
<sequence length="318" mass="33928">MPALTLFRLYDLPAEPPDAGDLRPVSPLVLRLLWDEWGADGEPPWPAPAAELLLATRNGRPVGCVGVNLTAPGAVGPLLRAPAPADRADLAESLLHGALWRLRWLGHAYGFAPADVAGHAGEALRATSWVLPGDVGSPPADRDVPGQEWGDVLVDLRGWPLPRPVVELELDGAPVLVRRPEAAEQLLVVDWIKDVFGRGWAAEFARAFAHDPVSAVVVARPRGFAEDPRRCLLGFIAYNTVRAGMLSSIALSEEIRGRDNGIAATLLSSCLSEARAHGFDHVVLGGVSRRLVALRAVDAAWTVPGSCPGVFGKGIRDR</sequence>
<dbReference type="SUPFAM" id="SSF55729">
    <property type="entry name" value="Acyl-CoA N-acyltransferases (Nat)"/>
    <property type="match status" value="1"/>
</dbReference>